<feature type="compositionally biased region" description="Polar residues" evidence="1">
    <location>
        <begin position="1"/>
        <end position="16"/>
    </location>
</feature>
<dbReference type="EMBL" id="CAMXCT020003321">
    <property type="protein sequence ID" value="CAL1157094.1"/>
    <property type="molecule type" value="Genomic_DNA"/>
</dbReference>
<feature type="domain" description="RNase H type-1" evidence="2">
    <location>
        <begin position="896"/>
        <end position="1044"/>
    </location>
</feature>
<proteinExistence type="predicted"/>
<dbReference type="EMBL" id="CAMXCT030003321">
    <property type="protein sequence ID" value="CAL4791031.1"/>
    <property type="molecule type" value="Genomic_DNA"/>
</dbReference>
<comment type="caution">
    <text evidence="3">The sequence shown here is derived from an EMBL/GenBank/DDBJ whole genome shotgun (WGS) entry which is preliminary data.</text>
</comment>
<dbReference type="InterPro" id="IPR036397">
    <property type="entry name" value="RNaseH_sf"/>
</dbReference>
<keyword evidence="5" id="KW-1185">Reference proteome</keyword>
<protein>
    <submittedName>
        <fullName evidence="4">115 kDa protein in type-1 retrotransposable element R1DM (ORF 2) (Putative 115 kDa protein in type I retrotransposable element R1DM)</fullName>
    </submittedName>
</protein>
<sequence length="2817" mass="316151">MFSSLAATFQSGSNTPSRRRPPQAHDRHWMVPVRMAFVEHCATLADGEPGELLVNTWYLHHERYPRTIESRLLSLDLHHGLWYQDLCDLRVGVMDPLQQAQVHFVRFGPIPDAERPTPIHLLLVQGWSPLMPTLLTALFEHEIQRRVWHVAALVSEFIAPIDVWDILGTTRFCTLRQCRLHVGSQQLLPHEILQVQSGDHIRITIMPQQPVIEFEDTSMMQQAQHVDIDLGHAPPRLHILPQGSPDDSQWISGLEDSFFDSAVTEVEEEGPVLYVWTCFVHHLSFPVCDQPRIVRLGRHDSDWLALLQDPWKDLLQRDDPTQIRIVHARPPHDLLRIDTVHVLIEQLPAEPVIAGVISVIFHEGEADRLLQRALSLPRWLCTEDLVAIMELNPICDVQRCSARVGHVPLEQFIRHDLPSAASIEIHVQPVRCPGDPQAASSAQLFVPRPILPTSGRSLMQISRRWQRARRMHTADTEPGPRDHLADEYHQVPQRVAACASPTPQQLPIVAPMWPTTWTTLQDVWNFFFAQLPQPAEQRICAAVWYSDHLRRPWSDDFRIVTLDDQLDDWRTCFIEAWLDWFLADCPFEVHVVHPVPLGANEEAQFHVVLLQQPHPLHKSVIVTVMDVDTDPWQPGQICVMVPNAIDHWALLHIAVVEFQCPPVMLTNQCTSSHGLVDLTAGNLFPVRHGMCFTVAVETTTTTTLTLAEKHDRLELLASCAGINLLQLNVRLQAVRYSTEALQQQQADLVDALGRAGTLFGLSAISASTHVRDRGDVISSSPISHNLLPFGQQIPLSCHDDLCDTEHRDEVVVAHANDPSSGASTCQHSAFLAHPLHLADLLQPPTWTFVDCSSVDGLRRRLYEFRAPEVKYDLDGVKCTCSTQAALCDMPLWTFEIPLTFEFYTDGAFKRSREIAAAGVVLIVYTDAGPRFGGYLTAWCLSSASAPRAEAAAMVLAIHWACHLVLQLGFANTQIAFLFDNVYAGAAAQGRCASSLNHDLAPLVRSLSLWLEQLSFVNLAWHHVKGHSDHPWNDLTDAVAYGALAHDCVTTDISSVVQCCLGDDSSALPWLWLYEKSLRGDADAPVLHGSQWRFNTGAPLAHPPDGHVQPFALRAIDKAAHREVPESCCLRVASANVLTLFPQHDTASSFLGARAEHLADQFRAARVHCVGVQETRYRKSGHDFFEGFHVLSASASSRGHGGVQLWIAQTISMSSVSLCIDHEHLRVIYGDDRRLLVQLRHPRLSVLLMVLHAPCCDDEAEIQRWWSATSALIPCRYRSWTWIVLCDSNGRLGSVTSRAVGDFGAEPETLRGAVFHDWLVTHGLIAPQTHAESHVGSHTTWTHAEGSKGRLDFICLSDNILLDNVCTWVSDDIDLSIARPDHQCICADVWIQLTQTASTTGSAAPAVEDDHLFSWACDVHTHAAQLQWHLKQCMHSTPKRRLRKKHLSDATYELILHKKRALRTLQHAKAGSRIARLQICFCSWRSRVAHDEDAPPSTFHCDLATAIAQERYRLHTLRVCYAVRQDDRRFFDDLAENTGVVAEQGIHRIWDAIKPLLPRAKNRRKSNIRCSGPTVEQQAAHYCQLEAGVAVEYSALLQQCHLSQLDRQPDQPLALSLDQLPSRIDVENTLQRLTAHKAPGIDGIAPGCLRAAGPQISEQILQFFMKMWLTGTEPLQFKGGLLHSISKKNNSREVANMRGIMLIDVIGKLAHSLLRARFLPSLLKWRLPLQLGGFPTCSTLFATHYLRSFHAKVRECKLASAILFLDVKSAFHSMVRQIVFGPAQAMPSHLQALLTDAGCDPEALRQTFEATSAAFHEDVSVADQRLLQDAHVYTWFGLAGTDEAFCTARGSRPGSPLADIAFNAMMTHVLQALHDRLDRCIPLQQGFHALGLKAPPVAWVDDVAVPIVVTECAILETTLAEVAHLTHDVFLQFGLSLNFKTKKTEAVVSFRGLDAPAHRHSVLVERLGKIDIVPLNMQLQCVASYEHLGTIFAADCTLQREVAHRRVKAVQAMRQVGKPILRNRHVSVVTRLKLFECLIVPVILHGAGGWDLLPHRLYHSLHSSIMSWQRSIINDGCWTDDQHTDFELQCMWKLPPLALRLAKARLLYAFHCLAAGPSLLVDFLTSVAHDPQGWFAALRRALVWLASMDASFCPLDLHRDTVEQILSWFAAHQKHGPQRVRSLYRRCLLQFHVVGHIVALHKQLRSTLEDGGVAFEVADEPALIPDDAKFACDWCSAQFDAKQKLQAHMWTAHQLISDERKFVFSDTCLACKDASGLQRASSNIYVFLVFYLMPVPMPCALPMDQQIASRADAEAALLRAWQLEGLPSSLPDCVRQNFFAQADQVLRAWQPEGGVDLERLLFELTSLADETEKVWALHLWCRDALCFRRFPHLMTGVFQQVKTEIQQLVSDLPMGRLLDWHSRIVQAHQPRAAAVHDHGRVSKDLELLIDPVLAQHQCLQHVLGGITHVPSSQAVPIVLEDGVPTIWILHLFSGRRRRGDCHYWCECCHGILPGYAVRILSVDTAIDPKHGNLDRGPVFTRMLKIIQKKRFAAGLTGPPCETFSAARHLVLEGERHPRPLRSFDLPWLMHDRSTKELYQTMIGSRLLMNSLITEATLVLAGAGSLMEHPAEHPEEDRASVWRTKCHRNWIMQLPGAWQHGIEQWRFGSVGVKPTTLRALNLGPPEVVHRALHEHTDPLLLRPKNPLRGRSADGSFRTAAAKEYPSRLCRALVVATLKGLRHRIAQHGTCHGSDLSTAERDWMNTLYRELIAPEIVLNCYEDNQAFLAIIARGFSPKLRHLSKFHKINDIRFSNDGIKT</sequence>
<dbReference type="Proteomes" id="UP001152797">
    <property type="component" value="Unassembled WGS sequence"/>
</dbReference>
<evidence type="ECO:0000313" key="5">
    <source>
        <dbReference type="Proteomes" id="UP001152797"/>
    </source>
</evidence>
<dbReference type="InterPro" id="IPR002156">
    <property type="entry name" value="RNaseH_domain"/>
</dbReference>
<feature type="region of interest" description="Disordered" evidence="1">
    <location>
        <begin position="1"/>
        <end position="25"/>
    </location>
</feature>
<dbReference type="EMBL" id="CAMXCT010003321">
    <property type="protein sequence ID" value="CAI4003719.1"/>
    <property type="molecule type" value="Genomic_DNA"/>
</dbReference>
<reference evidence="4 5" key="2">
    <citation type="submission" date="2024-05" db="EMBL/GenBank/DDBJ databases">
        <authorList>
            <person name="Chen Y."/>
            <person name="Shah S."/>
            <person name="Dougan E. K."/>
            <person name="Thang M."/>
            <person name="Chan C."/>
        </authorList>
    </citation>
    <scope>NUCLEOTIDE SEQUENCE [LARGE SCALE GENOMIC DNA]</scope>
</reference>
<dbReference type="Gene3D" id="3.30.420.10">
    <property type="entry name" value="Ribonuclease H-like superfamily/Ribonuclease H"/>
    <property type="match status" value="1"/>
</dbReference>
<accession>A0A9P1D5N4</accession>
<evidence type="ECO:0000256" key="1">
    <source>
        <dbReference type="SAM" id="MobiDB-lite"/>
    </source>
</evidence>
<dbReference type="Gene3D" id="3.60.10.10">
    <property type="entry name" value="Endonuclease/exonuclease/phosphatase"/>
    <property type="match status" value="1"/>
</dbReference>
<evidence type="ECO:0000313" key="3">
    <source>
        <dbReference type="EMBL" id="CAI4003719.1"/>
    </source>
</evidence>
<dbReference type="SUPFAM" id="SSF53098">
    <property type="entry name" value="Ribonuclease H-like"/>
    <property type="match status" value="1"/>
</dbReference>
<dbReference type="PROSITE" id="PS50879">
    <property type="entry name" value="RNASE_H_1"/>
    <property type="match status" value="1"/>
</dbReference>
<name>A0A9P1D5N4_9DINO</name>
<dbReference type="GO" id="GO:0003676">
    <property type="term" value="F:nucleic acid binding"/>
    <property type="evidence" value="ECO:0007669"/>
    <property type="project" value="InterPro"/>
</dbReference>
<evidence type="ECO:0000259" key="2">
    <source>
        <dbReference type="PROSITE" id="PS50879"/>
    </source>
</evidence>
<gene>
    <name evidence="3" type="ORF">C1SCF055_LOCUS29566</name>
</gene>
<dbReference type="PROSITE" id="PS00028">
    <property type="entry name" value="ZINC_FINGER_C2H2_1"/>
    <property type="match status" value="1"/>
</dbReference>
<evidence type="ECO:0000313" key="4">
    <source>
        <dbReference type="EMBL" id="CAL4791031.1"/>
    </source>
</evidence>
<dbReference type="InterPro" id="IPR012337">
    <property type="entry name" value="RNaseH-like_sf"/>
</dbReference>
<organism evidence="3">
    <name type="scientific">Cladocopium goreaui</name>
    <dbReference type="NCBI Taxonomy" id="2562237"/>
    <lineage>
        <taxon>Eukaryota</taxon>
        <taxon>Sar</taxon>
        <taxon>Alveolata</taxon>
        <taxon>Dinophyceae</taxon>
        <taxon>Suessiales</taxon>
        <taxon>Symbiodiniaceae</taxon>
        <taxon>Cladocopium</taxon>
    </lineage>
</organism>
<dbReference type="SUPFAM" id="SSF56219">
    <property type="entry name" value="DNase I-like"/>
    <property type="match status" value="1"/>
</dbReference>
<dbReference type="InterPro" id="IPR013087">
    <property type="entry name" value="Znf_C2H2_type"/>
</dbReference>
<dbReference type="GO" id="GO:0004523">
    <property type="term" value="F:RNA-DNA hybrid ribonuclease activity"/>
    <property type="evidence" value="ECO:0007669"/>
    <property type="project" value="InterPro"/>
</dbReference>
<reference evidence="3" key="1">
    <citation type="submission" date="2022-10" db="EMBL/GenBank/DDBJ databases">
        <authorList>
            <person name="Chen Y."/>
            <person name="Dougan E. K."/>
            <person name="Chan C."/>
            <person name="Rhodes N."/>
            <person name="Thang M."/>
        </authorList>
    </citation>
    <scope>NUCLEOTIDE SEQUENCE</scope>
</reference>
<dbReference type="OrthoDB" id="7487361at2759"/>
<dbReference type="PANTHER" id="PTHR19446">
    <property type="entry name" value="REVERSE TRANSCRIPTASES"/>
    <property type="match status" value="1"/>
</dbReference>
<dbReference type="InterPro" id="IPR036691">
    <property type="entry name" value="Endo/exonu/phosph_ase_sf"/>
</dbReference>